<sequence length="103" mass="11393">MVCKQKLLSSDTCSNEKSETAWVEFLVVAITLQQCHAKEPGNIFYTTGCLHASPPSELMNSLSLSMSVHNDKNKMSSCEQVVAECSRNVFEEGSEKLIKNSMC</sequence>
<accession>A0ABQ8RUJ5</accession>
<dbReference type="EMBL" id="JAJSOF020000043">
    <property type="protein sequence ID" value="KAJ4425413.1"/>
    <property type="molecule type" value="Genomic_DNA"/>
</dbReference>
<comment type="caution">
    <text evidence="1">The sequence shown here is derived from an EMBL/GenBank/DDBJ whole genome shotgun (WGS) entry which is preliminary data.</text>
</comment>
<reference evidence="1 2" key="1">
    <citation type="journal article" date="2022" name="Allergy">
        <title>Genome assembly and annotation of Periplaneta americana reveal a comprehensive cockroach allergen profile.</title>
        <authorList>
            <person name="Wang L."/>
            <person name="Xiong Q."/>
            <person name="Saelim N."/>
            <person name="Wang L."/>
            <person name="Nong W."/>
            <person name="Wan A.T."/>
            <person name="Shi M."/>
            <person name="Liu X."/>
            <person name="Cao Q."/>
            <person name="Hui J.H.L."/>
            <person name="Sookrung N."/>
            <person name="Leung T.F."/>
            <person name="Tungtrongchitr A."/>
            <person name="Tsui S.K.W."/>
        </authorList>
    </citation>
    <scope>NUCLEOTIDE SEQUENCE [LARGE SCALE GENOMIC DNA]</scope>
    <source>
        <strain evidence="1">PWHHKU_190912</strain>
    </source>
</reference>
<gene>
    <name evidence="1" type="ORF">ANN_28028</name>
</gene>
<protein>
    <submittedName>
        <fullName evidence="1">Uncharacterized protein</fullName>
    </submittedName>
</protein>
<evidence type="ECO:0000313" key="2">
    <source>
        <dbReference type="Proteomes" id="UP001148838"/>
    </source>
</evidence>
<evidence type="ECO:0000313" key="1">
    <source>
        <dbReference type="EMBL" id="KAJ4425413.1"/>
    </source>
</evidence>
<organism evidence="1 2">
    <name type="scientific">Periplaneta americana</name>
    <name type="common">American cockroach</name>
    <name type="synonym">Blatta americana</name>
    <dbReference type="NCBI Taxonomy" id="6978"/>
    <lineage>
        <taxon>Eukaryota</taxon>
        <taxon>Metazoa</taxon>
        <taxon>Ecdysozoa</taxon>
        <taxon>Arthropoda</taxon>
        <taxon>Hexapoda</taxon>
        <taxon>Insecta</taxon>
        <taxon>Pterygota</taxon>
        <taxon>Neoptera</taxon>
        <taxon>Polyneoptera</taxon>
        <taxon>Dictyoptera</taxon>
        <taxon>Blattodea</taxon>
        <taxon>Blattoidea</taxon>
        <taxon>Blattidae</taxon>
        <taxon>Blattinae</taxon>
        <taxon>Periplaneta</taxon>
    </lineage>
</organism>
<proteinExistence type="predicted"/>
<keyword evidence="2" id="KW-1185">Reference proteome</keyword>
<dbReference type="Proteomes" id="UP001148838">
    <property type="component" value="Unassembled WGS sequence"/>
</dbReference>
<name>A0ABQ8RUJ5_PERAM</name>